<dbReference type="PROSITE" id="PS00012">
    <property type="entry name" value="PHOSPHOPANTETHEINE"/>
    <property type="match status" value="1"/>
</dbReference>
<feature type="domain" description="Carrier" evidence="6">
    <location>
        <begin position="1610"/>
        <end position="1685"/>
    </location>
</feature>
<dbReference type="Gene3D" id="2.30.38.10">
    <property type="entry name" value="Luciferase, Domain 3"/>
    <property type="match status" value="1"/>
</dbReference>
<dbReference type="Pfam" id="PF00550">
    <property type="entry name" value="PP-binding"/>
    <property type="match status" value="2"/>
</dbReference>
<dbReference type="InterPro" id="IPR009081">
    <property type="entry name" value="PP-bd_ACP"/>
</dbReference>
<dbReference type="InterPro" id="IPR042099">
    <property type="entry name" value="ANL_N_sf"/>
</dbReference>
<organism evidence="7 8">
    <name type="scientific">Caldalkalibacillus horti</name>
    <dbReference type="NCBI Taxonomy" id="77523"/>
    <lineage>
        <taxon>Bacteria</taxon>
        <taxon>Bacillati</taxon>
        <taxon>Bacillota</taxon>
        <taxon>Bacilli</taxon>
        <taxon>Bacillales</taxon>
        <taxon>Bacillaceae</taxon>
        <taxon>Caldalkalibacillus</taxon>
    </lineage>
</organism>
<dbReference type="InterPro" id="IPR036736">
    <property type="entry name" value="ACP-like_sf"/>
</dbReference>
<dbReference type="InterPro" id="IPR000873">
    <property type="entry name" value="AMP-dep_synth/lig_dom"/>
</dbReference>
<dbReference type="SUPFAM" id="SSF47336">
    <property type="entry name" value="ACP-like"/>
    <property type="match status" value="2"/>
</dbReference>
<keyword evidence="4" id="KW-0597">Phosphoprotein</keyword>
<name>A0ABT9VTM8_9BACI</name>
<dbReference type="Pfam" id="PF13193">
    <property type="entry name" value="AMP-binding_C"/>
    <property type="match status" value="2"/>
</dbReference>
<accession>A0ABT9VTM8</accession>
<evidence type="ECO:0000259" key="6">
    <source>
        <dbReference type="PROSITE" id="PS50075"/>
    </source>
</evidence>
<reference evidence="7 8" key="1">
    <citation type="submission" date="2023-07" db="EMBL/GenBank/DDBJ databases">
        <title>Genomic Encyclopedia of Type Strains, Phase IV (KMG-IV): sequencing the most valuable type-strain genomes for metagenomic binning, comparative biology and taxonomic classification.</title>
        <authorList>
            <person name="Goeker M."/>
        </authorList>
    </citation>
    <scope>NUCLEOTIDE SEQUENCE [LARGE SCALE GENOMIC DNA]</scope>
    <source>
        <strain evidence="7 8">DSM 12751</strain>
    </source>
</reference>
<dbReference type="NCBIfam" id="TIGR01733">
    <property type="entry name" value="AA-adenyl-dom"/>
    <property type="match status" value="2"/>
</dbReference>
<feature type="domain" description="Carrier" evidence="6">
    <location>
        <begin position="537"/>
        <end position="612"/>
    </location>
</feature>
<comment type="cofactor">
    <cofactor evidence="1">
        <name>pantetheine 4'-phosphate</name>
        <dbReference type="ChEBI" id="CHEBI:47942"/>
    </cofactor>
</comment>
<dbReference type="Gene3D" id="3.30.559.30">
    <property type="entry name" value="Nonribosomal peptide synthetase, condensation domain"/>
    <property type="match status" value="1"/>
</dbReference>
<evidence type="ECO:0000256" key="1">
    <source>
        <dbReference type="ARBA" id="ARBA00001957"/>
    </source>
</evidence>
<dbReference type="InterPro" id="IPR045851">
    <property type="entry name" value="AMP-bd_C_sf"/>
</dbReference>
<dbReference type="Gene3D" id="3.30.300.30">
    <property type="match status" value="2"/>
</dbReference>
<dbReference type="EMBL" id="JAUSTY010000001">
    <property type="protein sequence ID" value="MDQ0164207.1"/>
    <property type="molecule type" value="Genomic_DNA"/>
</dbReference>
<dbReference type="Gene3D" id="3.40.50.980">
    <property type="match status" value="2"/>
</dbReference>
<dbReference type="InterPro" id="IPR020806">
    <property type="entry name" value="PKS_PP-bd"/>
</dbReference>
<comment type="caution">
    <text evidence="7">The sequence shown here is derived from an EMBL/GenBank/DDBJ whole genome shotgun (WGS) entry which is preliminary data.</text>
</comment>
<dbReference type="InterPro" id="IPR006162">
    <property type="entry name" value="Ppantetheine_attach_site"/>
</dbReference>
<evidence type="ECO:0000313" key="7">
    <source>
        <dbReference type="EMBL" id="MDQ0164207.1"/>
    </source>
</evidence>
<evidence type="ECO:0000256" key="4">
    <source>
        <dbReference type="ARBA" id="ARBA00022553"/>
    </source>
</evidence>
<dbReference type="Gene3D" id="3.30.559.10">
    <property type="entry name" value="Chloramphenicol acetyltransferase-like domain"/>
    <property type="match status" value="1"/>
</dbReference>
<protein>
    <submittedName>
        <fullName evidence="7">Amino acid adenylation domain-containing protein</fullName>
    </submittedName>
</protein>
<dbReference type="SUPFAM" id="SSF52777">
    <property type="entry name" value="CoA-dependent acyltransferases"/>
    <property type="match status" value="2"/>
</dbReference>
<sequence>MSNSKAFSGVLSGFSVINNKLMGESTDISRLFEEQAMQTPDLDAVTINGVTLTYHELNERANQLSYYLRKKTNGSPSIIAICAHRSIEMIVGILGIIKAGSAYLPLDINHPKDRLLFMLKEADVSILLTQENIDYPFLESVEPIFLDASWSEISNEGKHNSGLDRPINDIAYVMYTSGTTGKPKGVEVKHTGILNLLEDLDKHHHLPTGIRYSVWTSFSFDVSALEIFSSLLSGGTLCIVPDDVRLDVNQYFLWLQQNRVEASFIPPFMLNDLAQWLKENQIKTWSMKRLITGLEPIRTSTLAQIAKQMPELQIINGYGPTETSICATLHFFSEDESDPYVPIGKPVQHSELYILDTDKKPVQTGELGELYIGGIGVAKGYLKQPELTSESFIYLSFGQEQPKRLYRTGDMVRSTLDGTLSFGGRVDDQIKLRGYRIELGEIEKNLIEHPALDEVAVILREDEPSFKRLVGYVVTKASLDWSELKHWLANRLPSYMLPEVFVEMEALPKSISGKINRKTLPVPTQENSSLNVGNFREAETSEEKWIADLWSHLLRVEKVGMTDDFFMSGGNSLLATQMLGKVQARFKAHIPMTTFFREATIEALVAFLNEFNQPAENNNFRIQPVSRDNRLPTTFAQERVWFIEQLEPQNLAYNYQTLFHFKGKLNVAALQKSLDEIISRHEIFRTTFTNEHGQLTQKIHPPTPAKIKQVDFRELSDPERIERLEQHIQMELEKVFDMTRLPLVRWVLLRVMEDEYYLLHIEHHMVHDGWSFAVFLRELTALYKAFAEGRPSPLSPIDIQFADFTHWQRQWLSQVEHVQLDFWQKKLEGSSGLLELPFDRPRPPKQTFKGGLFRIELPLSLSKKIRGFGQRTGYTMFMTMLAGFSTLLYRYSGQDDLLIGTGIANRRSEDTEHLIGMIVNTILLRTQLTETMSFRDLLKHVKEVALEAYEYQDLPFDRLVETLEFERDMSRNPLCQVAFSFHDTPYPELDWPDVEIGITEPLSNGSAKFDMNIVVIPRYNADLSRDRQMNKEGITLIWEYNSALFDSTTIERMIAQYQHLLEQAMQDVELPLWQVPILPKHERDLLLTEWNQTANPLEAPSSSLDQLFEQQVERYPDTVAVSFKGDSLTYVELNERANQLAHYLCKQGVADKYVGAYFNKSIEMIVAMLGIIKAGGAYVPLDPNYPQERLRYMIEDTQLSVILTHQPVKDQLPAGLEVICLNTQKDKLQSERKDNVCYKNDPNRLAYAIYTSGTTGKPKGAMLGHLGVINLIEAIEEKQPISSGDRCSYWAGCSFDVSLYEMFSALLNGGSLCITPENIRLDNERFIDWLEEQHITHAYFPAYMLPDLKLILEQGTKKLPMKRMIVGVEPISEALLIEIKKLLPNLCLLNAYGPTETTIISTFYELKAKDSVEGGYTPIGKPIQNTHIYLLDQYLQAVPIGVPGEVYIGGLGLAQGYINQPELTKEKFISSPFMNEKSLLYKTGDIARYLPDGNILFLGRDDEQVKINGVRIELGEIETQIKTYPSVKDALVLVHEENHQKRIIAYMTLLHGEATTSADIYNHLRKVLPHTMMPATCVFLDKWPVTRNGKLDKKALPHPETEVIGNEYIAPRNSIETKVAEEWSELLGQEKINIHSSFFELGGYSIIATRLVFKLSETFNLKLTLRDFFDQPTIAGVAQRIDFLLQDKKNRLDENRIIPRSQRRLNH</sequence>
<dbReference type="CDD" id="cd19531">
    <property type="entry name" value="LCL_NRPS-like"/>
    <property type="match status" value="1"/>
</dbReference>
<dbReference type="Proteomes" id="UP001235840">
    <property type="component" value="Unassembled WGS sequence"/>
</dbReference>
<dbReference type="InterPro" id="IPR025110">
    <property type="entry name" value="AMP-bd_C"/>
</dbReference>
<keyword evidence="8" id="KW-1185">Reference proteome</keyword>
<dbReference type="CDD" id="cd05930">
    <property type="entry name" value="A_NRPS"/>
    <property type="match status" value="2"/>
</dbReference>
<dbReference type="PROSITE" id="PS50075">
    <property type="entry name" value="CARRIER"/>
    <property type="match status" value="2"/>
</dbReference>
<evidence type="ECO:0000256" key="3">
    <source>
        <dbReference type="ARBA" id="ARBA00022450"/>
    </source>
</evidence>
<dbReference type="InterPro" id="IPR010071">
    <property type="entry name" value="AA_adenyl_dom"/>
</dbReference>
<dbReference type="InterPro" id="IPR001242">
    <property type="entry name" value="Condensation_dom"/>
</dbReference>
<comment type="similarity">
    <text evidence="2">Belongs to the ATP-dependent AMP-binding enzyme family.</text>
</comment>
<evidence type="ECO:0000256" key="2">
    <source>
        <dbReference type="ARBA" id="ARBA00006432"/>
    </source>
</evidence>
<dbReference type="InterPro" id="IPR023213">
    <property type="entry name" value="CAT-like_dom_sf"/>
</dbReference>
<dbReference type="Gene3D" id="1.10.1200.10">
    <property type="entry name" value="ACP-like"/>
    <property type="match status" value="2"/>
</dbReference>
<evidence type="ECO:0000313" key="8">
    <source>
        <dbReference type="Proteomes" id="UP001235840"/>
    </source>
</evidence>
<evidence type="ECO:0000256" key="5">
    <source>
        <dbReference type="ARBA" id="ARBA00023194"/>
    </source>
</evidence>
<dbReference type="PANTHER" id="PTHR45527">
    <property type="entry name" value="NONRIBOSOMAL PEPTIDE SYNTHETASE"/>
    <property type="match status" value="1"/>
</dbReference>
<dbReference type="RefSeq" id="WP_307389472.1">
    <property type="nucleotide sequence ID" value="NZ_BAAADK010000009.1"/>
</dbReference>
<keyword evidence="3" id="KW-0596">Phosphopantetheine</keyword>
<dbReference type="Pfam" id="PF00668">
    <property type="entry name" value="Condensation"/>
    <property type="match status" value="1"/>
</dbReference>
<dbReference type="SMART" id="SM00823">
    <property type="entry name" value="PKS_PP"/>
    <property type="match status" value="2"/>
</dbReference>
<dbReference type="PROSITE" id="PS00455">
    <property type="entry name" value="AMP_BINDING"/>
    <property type="match status" value="1"/>
</dbReference>
<dbReference type="Gene3D" id="3.40.50.12780">
    <property type="entry name" value="N-terminal domain of ligase-like"/>
    <property type="match status" value="1"/>
</dbReference>
<proteinExistence type="inferred from homology"/>
<dbReference type="SUPFAM" id="SSF56801">
    <property type="entry name" value="Acetyl-CoA synthetase-like"/>
    <property type="match status" value="2"/>
</dbReference>
<gene>
    <name evidence="7" type="ORF">J2S11_000106</name>
</gene>
<dbReference type="NCBIfam" id="NF003417">
    <property type="entry name" value="PRK04813.1"/>
    <property type="match status" value="2"/>
</dbReference>
<keyword evidence="5" id="KW-0045">Antibiotic biosynthesis</keyword>
<dbReference type="PANTHER" id="PTHR45527:SF1">
    <property type="entry name" value="FATTY ACID SYNTHASE"/>
    <property type="match status" value="1"/>
</dbReference>
<dbReference type="Pfam" id="PF00501">
    <property type="entry name" value="AMP-binding"/>
    <property type="match status" value="2"/>
</dbReference>
<dbReference type="InterPro" id="IPR020845">
    <property type="entry name" value="AMP-binding_CS"/>
</dbReference>